<dbReference type="NCBIfam" id="TIGR00218">
    <property type="entry name" value="manA"/>
    <property type="match status" value="1"/>
</dbReference>
<dbReference type="Gene3D" id="1.10.441.10">
    <property type="entry name" value="Phosphomannose Isomerase, domain 2"/>
    <property type="match status" value="1"/>
</dbReference>
<comment type="catalytic activity">
    <reaction evidence="1">
        <text>D-mannose 6-phosphate = D-fructose 6-phosphate</text>
        <dbReference type="Rhea" id="RHEA:12356"/>
        <dbReference type="ChEBI" id="CHEBI:58735"/>
        <dbReference type="ChEBI" id="CHEBI:61527"/>
        <dbReference type="EC" id="5.3.1.8"/>
    </reaction>
</comment>
<feature type="binding site" evidence="9">
    <location>
        <position position="100"/>
    </location>
    <ligand>
        <name>Zn(2+)</name>
        <dbReference type="ChEBI" id="CHEBI:29105"/>
    </ligand>
</feature>
<accession>A0A890UN73</accession>
<evidence type="ECO:0000256" key="7">
    <source>
        <dbReference type="ARBA" id="ARBA00023235"/>
    </source>
</evidence>
<dbReference type="PIRSF" id="PIRSF001480">
    <property type="entry name" value="Mannose-6-phosphate_isomerase"/>
    <property type="match status" value="1"/>
</dbReference>
<dbReference type="PROSITE" id="PS00966">
    <property type="entry name" value="PMI_I_2"/>
    <property type="match status" value="1"/>
</dbReference>
<dbReference type="SMR" id="A0A890UN73"/>
<dbReference type="FunFam" id="1.10.441.10:FF:000001">
    <property type="entry name" value="Mannose-6-phosphate isomerase"/>
    <property type="match status" value="1"/>
</dbReference>
<dbReference type="GO" id="GO:0004476">
    <property type="term" value="F:mannose-6-phosphate isomerase activity"/>
    <property type="evidence" value="ECO:0007669"/>
    <property type="project" value="UniProtKB-EC"/>
</dbReference>
<dbReference type="GO" id="GO:0005829">
    <property type="term" value="C:cytosol"/>
    <property type="evidence" value="ECO:0007669"/>
    <property type="project" value="TreeGrafter"/>
</dbReference>
<feature type="binding site" evidence="9">
    <location>
        <position position="102"/>
    </location>
    <ligand>
        <name>Zn(2+)</name>
        <dbReference type="ChEBI" id="CHEBI:29105"/>
    </ligand>
</feature>
<dbReference type="Pfam" id="PF20511">
    <property type="entry name" value="PMI_typeI_cat"/>
    <property type="match status" value="1"/>
</dbReference>
<dbReference type="Gene3D" id="2.60.120.10">
    <property type="entry name" value="Jelly Rolls"/>
    <property type="match status" value="2"/>
</dbReference>
<dbReference type="GO" id="GO:0008270">
    <property type="term" value="F:zinc ion binding"/>
    <property type="evidence" value="ECO:0007669"/>
    <property type="project" value="InterPro"/>
</dbReference>
<dbReference type="InterPro" id="IPR014710">
    <property type="entry name" value="RmlC-like_jellyroll"/>
</dbReference>
<dbReference type="GO" id="GO:0046686">
    <property type="term" value="P:response to cadmium ion"/>
    <property type="evidence" value="ECO:0007669"/>
    <property type="project" value="UniProtKB-ARBA"/>
</dbReference>
<evidence type="ECO:0000259" key="11">
    <source>
        <dbReference type="Pfam" id="PF20512"/>
    </source>
</evidence>
<comment type="similarity">
    <text evidence="3">Belongs to the mannose-6-phosphate isomerase type 1 family.</text>
</comment>
<dbReference type="GO" id="GO:0033591">
    <property type="term" value="P:response to L-ascorbic acid"/>
    <property type="evidence" value="ECO:0007669"/>
    <property type="project" value="UniProtKB-ARBA"/>
</dbReference>
<dbReference type="EMBL" id="MT267358">
    <property type="protein sequence ID" value="QRI43204.1"/>
    <property type="molecule type" value="mRNA"/>
</dbReference>
<dbReference type="InterPro" id="IPR016305">
    <property type="entry name" value="Mannose-6-P_Isomerase"/>
</dbReference>
<name>A0A890UN73_9CHLO</name>
<dbReference type="FunFam" id="2.60.120.10:FF:000044">
    <property type="entry name" value="Mannose-6-phosphate isomerase"/>
    <property type="match status" value="1"/>
</dbReference>
<evidence type="ECO:0000256" key="2">
    <source>
        <dbReference type="ARBA" id="ARBA00004666"/>
    </source>
</evidence>
<organism evidence="12">
    <name type="scientific">Chlorococcum sp. 'Victoria Peak'</name>
    <dbReference type="NCBI Taxonomy" id="2810377"/>
    <lineage>
        <taxon>Eukaryota</taxon>
        <taxon>Viridiplantae</taxon>
        <taxon>Chlorophyta</taxon>
        <taxon>core chlorophytes</taxon>
        <taxon>Chlorophyceae</taxon>
        <taxon>CS clade</taxon>
        <taxon>Chlamydomonadales</taxon>
        <taxon>Chlorococcaceae</taxon>
        <taxon>Chlorococcum</taxon>
    </lineage>
</organism>
<dbReference type="PROSITE" id="PS00965">
    <property type="entry name" value="PMI_I_1"/>
    <property type="match status" value="1"/>
</dbReference>
<dbReference type="InterPro" id="IPR046458">
    <property type="entry name" value="PMI_typeI_hel"/>
</dbReference>
<reference evidence="12" key="1">
    <citation type="submission" date="2020-03" db="EMBL/GenBank/DDBJ databases">
        <authorList>
            <person name="Lin Y.Y."/>
            <person name="Huang J.C."/>
        </authorList>
    </citation>
    <scope>NUCLEOTIDE SEQUENCE</scope>
</reference>
<dbReference type="InterPro" id="IPR046457">
    <property type="entry name" value="PMI_typeI_cat"/>
</dbReference>
<comment type="cofactor">
    <cofactor evidence="9">
        <name>Zn(2+)</name>
        <dbReference type="ChEBI" id="CHEBI:29105"/>
    </cofactor>
    <text evidence="9">Binds 1 zinc ion per subunit.</text>
</comment>
<dbReference type="SUPFAM" id="SSF51182">
    <property type="entry name" value="RmlC-like cupins"/>
    <property type="match status" value="1"/>
</dbReference>
<feature type="domain" description="Phosphomannose isomerase type I catalytic" evidence="10">
    <location>
        <begin position="1"/>
        <end position="141"/>
    </location>
</feature>
<protein>
    <recommendedName>
        <fullName evidence="4">mannose-6-phosphate isomerase</fullName>
        <ecNumber evidence="4">5.3.1.8</ecNumber>
    </recommendedName>
</protein>
<evidence type="ECO:0000256" key="5">
    <source>
        <dbReference type="ARBA" id="ARBA00022723"/>
    </source>
</evidence>
<dbReference type="EC" id="5.3.1.8" evidence="4"/>
<dbReference type="PANTHER" id="PTHR10309:SF0">
    <property type="entry name" value="MANNOSE-6-PHOSPHATE ISOMERASE"/>
    <property type="match status" value="1"/>
</dbReference>
<dbReference type="InterPro" id="IPR001250">
    <property type="entry name" value="Man6P_Isoase-1"/>
</dbReference>
<sequence length="438" mass="46522">MLSLVCPAQNYAWGRPAAESEVAKLASLNGSVVDDSKPFAELWMGTHPSGPAVVSGHNTTLKEWIQAHPEALGDAVLKRFGTDLPYLFKVLSVKTALSIQSHPDKALAERLHAQNPKDYKDDNHKPEMALALDGFEALCGFVSADELKQALKANPELKLCVGELVANAFLEVPADGAKSALKAAFTALMTCDTAKVSAAINSLVQRLSQEAAAGRQLSGKEQLLLRLNEQYPNDVGVLSAFFLNQVRLNNGEAIYLAANEPHAYVSGELVECMAASDNVIRAGLTPKFRDTEVLCDSLTYNTGVPEVLKGERIHDHVKVYRPPFEEFEIQRMEVPAGESVAAPTNPGPLLLLVDRGAGTAEAAAAAGMKGDGLQQQVELHRGSILFVPAATGLSFTASATDCLTMWAAACNAKVFAPAVVPAAAAEEEMAVEPALVAA</sequence>
<keyword evidence="7 12" id="KW-0413">Isomerase</keyword>
<evidence type="ECO:0000256" key="6">
    <source>
        <dbReference type="ARBA" id="ARBA00022833"/>
    </source>
</evidence>
<dbReference type="GO" id="GO:0009298">
    <property type="term" value="P:GDP-mannose biosynthetic process"/>
    <property type="evidence" value="ECO:0007669"/>
    <property type="project" value="UniProtKB-UniPathway"/>
</dbReference>
<evidence type="ECO:0000256" key="3">
    <source>
        <dbReference type="ARBA" id="ARBA00010772"/>
    </source>
</evidence>
<dbReference type="PRINTS" id="PR00714">
    <property type="entry name" value="MAN6PISMRASE"/>
</dbReference>
<evidence type="ECO:0000313" key="12">
    <source>
        <dbReference type="EMBL" id="QRI43204.1"/>
    </source>
</evidence>
<dbReference type="PANTHER" id="PTHR10309">
    <property type="entry name" value="MANNOSE-6-PHOSPHATE ISOMERASE"/>
    <property type="match status" value="1"/>
</dbReference>
<evidence type="ECO:0000256" key="1">
    <source>
        <dbReference type="ARBA" id="ARBA00000757"/>
    </source>
</evidence>
<feature type="domain" description="Phosphomannose isomerase type I helical insertion" evidence="11">
    <location>
        <begin position="175"/>
        <end position="243"/>
    </location>
</feature>
<comment type="pathway">
    <text evidence="2">Nucleotide-sugar biosynthesis; GDP-alpha-D-mannose biosynthesis; alpha-D-mannose 1-phosphate from D-fructose 6-phosphate: step 1/2.</text>
</comment>
<feature type="binding site" evidence="9">
    <location>
        <position position="262"/>
    </location>
    <ligand>
        <name>Zn(2+)</name>
        <dbReference type="ChEBI" id="CHEBI:29105"/>
    </ligand>
</feature>
<keyword evidence="5 9" id="KW-0479">Metal-binding</keyword>
<dbReference type="GO" id="GO:0010043">
    <property type="term" value="P:response to zinc ion"/>
    <property type="evidence" value="ECO:0007669"/>
    <property type="project" value="UniProtKB-ARBA"/>
</dbReference>
<keyword evidence="6 9" id="KW-0862">Zinc</keyword>
<dbReference type="InterPro" id="IPR011051">
    <property type="entry name" value="RmlC_Cupin_sf"/>
</dbReference>
<evidence type="ECO:0000256" key="4">
    <source>
        <dbReference type="ARBA" id="ARBA00011956"/>
    </source>
</evidence>
<dbReference type="AlphaFoldDB" id="A0A890UN73"/>
<dbReference type="GO" id="GO:0005975">
    <property type="term" value="P:carbohydrate metabolic process"/>
    <property type="evidence" value="ECO:0007669"/>
    <property type="project" value="InterPro"/>
</dbReference>
<dbReference type="CDD" id="cd07011">
    <property type="entry name" value="cupin_PMI_type_I_N"/>
    <property type="match status" value="1"/>
</dbReference>
<dbReference type="InterPro" id="IPR018050">
    <property type="entry name" value="Pmannose_isomerase-type1_CS"/>
</dbReference>
<evidence type="ECO:0000259" key="10">
    <source>
        <dbReference type="Pfam" id="PF20511"/>
    </source>
</evidence>
<evidence type="ECO:0000256" key="9">
    <source>
        <dbReference type="PIRSR" id="PIRSR001480-2"/>
    </source>
</evidence>
<evidence type="ECO:0000256" key="8">
    <source>
        <dbReference type="PIRSR" id="PIRSR001480-1"/>
    </source>
</evidence>
<feature type="active site" evidence="8">
    <location>
        <position position="281"/>
    </location>
</feature>
<reference evidence="12" key="2">
    <citation type="journal article" date="2021" name="Plant Divers">
        <title>Characterization of an algal phosphomannose isomerase gene and its application as a selectable marker for genetic manipulation of tomato.</title>
        <authorList>
            <person name="Lin Y."/>
            <person name="Huang J."/>
        </authorList>
    </citation>
    <scope>NUCLEOTIDE SEQUENCE</scope>
</reference>
<proteinExistence type="evidence at transcript level"/>
<dbReference type="Pfam" id="PF20512">
    <property type="entry name" value="PMI_typeI_hel"/>
    <property type="match status" value="1"/>
</dbReference>
<dbReference type="UniPathway" id="UPA00126">
    <property type="reaction ID" value="UER00423"/>
</dbReference>
<feature type="binding site" evidence="9">
    <location>
        <position position="127"/>
    </location>
    <ligand>
        <name>Zn(2+)</name>
        <dbReference type="ChEBI" id="CHEBI:29105"/>
    </ligand>
</feature>